<feature type="transmembrane region" description="Helical" evidence="8">
    <location>
        <begin position="12"/>
        <end position="36"/>
    </location>
</feature>
<feature type="transmembrane region" description="Helical" evidence="8">
    <location>
        <begin position="535"/>
        <end position="555"/>
    </location>
</feature>
<reference evidence="11" key="1">
    <citation type="journal article" date="2019" name="Int. J. Syst. Evol. Microbiol.">
        <title>The Global Catalogue of Microorganisms (GCM) 10K type strain sequencing project: providing services to taxonomists for standard genome sequencing and annotation.</title>
        <authorList>
            <consortium name="The Broad Institute Genomics Platform"/>
            <consortium name="The Broad Institute Genome Sequencing Center for Infectious Disease"/>
            <person name="Wu L."/>
            <person name="Ma J."/>
        </authorList>
    </citation>
    <scope>NUCLEOTIDE SEQUENCE [LARGE SCALE GENOMIC DNA]</scope>
    <source>
        <strain evidence="11">JCM 17459</strain>
    </source>
</reference>
<dbReference type="EMBL" id="BAABBA010000001">
    <property type="protein sequence ID" value="GAA4285975.1"/>
    <property type="molecule type" value="Genomic_DNA"/>
</dbReference>
<comment type="caution">
    <text evidence="10">The sequence shown here is derived from an EMBL/GenBank/DDBJ whole genome shotgun (WGS) entry which is preliminary data.</text>
</comment>
<proteinExistence type="inferred from homology"/>
<evidence type="ECO:0000256" key="1">
    <source>
        <dbReference type="ARBA" id="ARBA00004651"/>
    </source>
</evidence>
<evidence type="ECO:0000256" key="6">
    <source>
        <dbReference type="ARBA" id="ARBA00038076"/>
    </source>
</evidence>
<keyword evidence="4 8" id="KW-1133">Transmembrane helix</keyword>
<evidence type="ECO:0000256" key="8">
    <source>
        <dbReference type="SAM" id="Phobius"/>
    </source>
</evidence>
<dbReference type="RefSeq" id="WP_345036901.1">
    <property type="nucleotide sequence ID" value="NZ_BAABBA010000001.1"/>
</dbReference>
<evidence type="ECO:0000313" key="11">
    <source>
        <dbReference type="Proteomes" id="UP001499841"/>
    </source>
</evidence>
<dbReference type="PANTHER" id="PTHR30572">
    <property type="entry name" value="MEMBRANE COMPONENT OF TRANSPORTER-RELATED"/>
    <property type="match status" value="1"/>
</dbReference>
<accession>A0ABP8EPW6</accession>
<feature type="domain" description="ABC3 transporter permease C-terminal" evidence="9">
    <location>
        <begin position="769"/>
        <end position="882"/>
    </location>
</feature>
<dbReference type="PANTHER" id="PTHR30572:SF4">
    <property type="entry name" value="ABC TRANSPORTER PERMEASE YTRF"/>
    <property type="match status" value="1"/>
</dbReference>
<feature type="region of interest" description="Disordered" evidence="7">
    <location>
        <begin position="68"/>
        <end position="120"/>
    </location>
</feature>
<feature type="domain" description="ABC3 transporter permease C-terminal" evidence="9">
    <location>
        <begin position="314"/>
        <end position="434"/>
    </location>
</feature>
<sequence length="892" mass="90445">MIRVALREIRAHLVRFVLSVLAVTLGIAFVTGTFSLRALLADTFSSIIASTTQGDLYLRGPVTTAADGEAKEPAAAAPSATAPAAGPAAVAPDGVPAEAPSAPPEESEGTRVETLGPQRRPVPLDLVDEVAAVDGVDQAVPDLLGTVVLIGADGQAVVNGQAPSLGSALRENDPSGTLLRGRAPRDAGEIALETTAMQTSGLDIGDVTQVVIGAGSLTEVTVVGEVTYGNPMVGTTLVLVDAATGESSFAPDGEVPSIAVFLEEDADRDTVADAISAAVADHEDVAVVTGEEVRDEANKAINQLLGFLGTFLLVFALISLFVGAFIISNTFAMSVRQRQREFALLRAVGASPGQVMVTVLGQAAVVGLVGSAGGIAGGIGLIAVVRAWLARMDMELGGQVVIAPAQAAAAVALGTGISLVAAAIPARRAATTPPVEAMRDDVVVVERSLHLRAGVGAVLLAGGVAAVVHSVQEGTERAGTWLGVGAGAVLLGALAVSPVIARTVVRVLAWPFVVLFRPVGRLARGNVMRNPRRTANTSGALMIGMALVGACAVLAESAQASTTSIVESESRADFWVQSATRTVPPGVVTQIEGLAEAGRVDTITVGRTAVTAPDGAEDTYRVIGVPADAFGQTLEVEVVSGSLGALADGEVAVSRTSAVEEDWSVGQEVTVAGPDGPRAARIGAVVASQLLSAPVIMDADAFADAVPDGQTSVLAVLVDAAPGVAVEDLRAALDAVVEPFVVLTVQDAEELTGALAEQVDQAMTILYALLGLSVIIAVLGIVNTLALAVIERTREIGLMRAVGLGRLQLAATITVESVLTAVFGTLLGVAVGVGLASALPSVFAEQGLTELAVPWDLLSVMVLLSGVVGVLAALWPATRAAYLPVLDAVTHE</sequence>
<evidence type="ECO:0000313" key="10">
    <source>
        <dbReference type="EMBL" id="GAA4285975.1"/>
    </source>
</evidence>
<feature type="transmembrane region" description="Helical" evidence="8">
    <location>
        <begin position="765"/>
        <end position="790"/>
    </location>
</feature>
<gene>
    <name evidence="10" type="ORF">GCM10022262_03340</name>
</gene>
<keyword evidence="3 8" id="KW-0812">Transmembrane</keyword>
<organism evidence="10 11">
    <name type="scientific">Georgenia daeguensis</name>
    <dbReference type="NCBI Taxonomy" id="908355"/>
    <lineage>
        <taxon>Bacteria</taxon>
        <taxon>Bacillati</taxon>
        <taxon>Actinomycetota</taxon>
        <taxon>Actinomycetes</taxon>
        <taxon>Micrococcales</taxon>
        <taxon>Bogoriellaceae</taxon>
        <taxon>Georgenia</taxon>
    </lineage>
</organism>
<evidence type="ECO:0000256" key="7">
    <source>
        <dbReference type="SAM" id="MobiDB-lite"/>
    </source>
</evidence>
<feature type="transmembrane region" description="Helical" evidence="8">
    <location>
        <begin position="304"/>
        <end position="331"/>
    </location>
</feature>
<feature type="compositionally biased region" description="Low complexity" evidence="7">
    <location>
        <begin position="73"/>
        <end position="100"/>
    </location>
</feature>
<keyword evidence="5 8" id="KW-0472">Membrane</keyword>
<dbReference type="InterPro" id="IPR003838">
    <property type="entry name" value="ABC3_permease_C"/>
</dbReference>
<comment type="subcellular location">
    <subcellularLocation>
        <location evidence="1">Cell membrane</location>
        <topology evidence="1">Multi-pass membrane protein</topology>
    </subcellularLocation>
</comment>
<evidence type="ECO:0000256" key="3">
    <source>
        <dbReference type="ARBA" id="ARBA00022692"/>
    </source>
</evidence>
<keyword evidence="11" id="KW-1185">Reference proteome</keyword>
<keyword evidence="2" id="KW-1003">Cell membrane</keyword>
<feature type="transmembrane region" description="Helical" evidence="8">
    <location>
        <begin position="401"/>
        <end position="424"/>
    </location>
</feature>
<evidence type="ECO:0000256" key="5">
    <source>
        <dbReference type="ARBA" id="ARBA00023136"/>
    </source>
</evidence>
<feature type="transmembrane region" description="Helical" evidence="8">
    <location>
        <begin position="480"/>
        <end position="501"/>
    </location>
</feature>
<dbReference type="InterPro" id="IPR050250">
    <property type="entry name" value="Macrolide_Exporter_MacB"/>
</dbReference>
<comment type="similarity">
    <text evidence="6">Belongs to the ABC-4 integral membrane protein family.</text>
</comment>
<feature type="transmembrane region" description="Helical" evidence="8">
    <location>
        <begin position="811"/>
        <end position="837"/>
    </location>
</feature>
<evidence type="ECO:0000256" key="4">
    <source>
        <dbReference type="ARBA" id="ARBA00022989"/>
    </source>
</evidence>
<evidence type="ECO:0000256" key="2">
    <source>
        <dbReference type="ARBA" id="ARBA00022475"/>
    </source>
</evidence>
<feature type="transmembrane region" description="Helical" evidence="8">
    <location>
        <begin position="449"/>
        <end position="468"/>
    </location>
</feature>
<feature type="transmembrane region" description="Helical" evidence="8">
    <location>
        <begin position="371"/>
        <end position="389"/>
    </location>
</feature>
<protein>
    <submittedName>
        <fullName evidence="10">FtsX-like permease family protein</fullName>
    </submittedName>
</protein>
<feature type="transmembrane region" description="Helical" evidence="8">
    <location>
        <begin position="857"/>
        <end position="875"/>
    </location>
</feature>
<name>A0ABP8EPW6_9MICO</name>
<evidence type="ECO:0000259" key="9">
    <source>
        <dbReference type="Pfam" id="PF02687"/>
    </source>
</evidence>
<dbReference type="Proteomes" id="UP001499841">
    <property type="component" value="Unassembled WGS sequence"/>
</dbReference>
<dbReference type="Pfam" id="PF02687">
    <property type="entry name" value="FtsX"/>
    <property type="match status" value="2"/>
</dbReference>